<dbReference type="InterPro" id="IPR050763">
    <property type="entry name" value="ABC_transporter_ATP-binding"/>
</dbReference>
<evidence type="ECO:0000256" key="2">
    <source>
        <dbReference type="ARBA" id="ARBA00022448"/>
    </source>
</evidence>
<comment type="similarity">
    <text evidence="1">Belongs to the ABC transporter superfamily.</text>
</comment>
<dbReference type="CDD" id="cd03230">
    <property type="entry name" value="ABC_DR_subfamily_A"/>
    <property type="match status" value="1"/>
</dbReference>
<dbReference type="InterPro" id="IPR027417">
    <property type="entry name" value="P-loop_NTPase"/>
</dbReference>
<evidence type="ECO:0000313" key="6">
    <source>
        <dbReference type="EMBL" id="KRK25563.1"/>
    </source>
</evidence>
<sequence length="311" mass="34316">MMGVSGMANEPVLKITHLQKRFGKFNALADIDFEVGPGEVFGFIGPNGAGKSTTIRVLLGILRATSGHALIFGQDVWRESVAIHKRLAYVPGDVYLWPNLSGGEIIDLFLKLNGGQHSAKTDALIDKFELDPRKKARTYSKGNRQKVALIAAFSTDADFYIFDEPTSGLDPLNEQTFQNEVLALKQQGKSVLLSSHILSEVEKMCDRIAIIREGRIVETGTLAEMRHLTRTTVDVQTQEALTDLATLPGVHGVTARHGKNHVSLAVDADQLSVVMQYLTQRQLLTLTTTPPTLEDLFMRYYTADEPHDDGK</sequence>
<dbReference type="InterPro" id="IPR025302">
    <property type="entry name" value="DrrA1/2-like_C"/>
</dbReference>
<feature type="domain" description="ABC transporter" evidence="5">
    <location>
        <begin position="13"/>
        <end position="238"/>
    </location>
</feature>
<dbReference type="PANTHER" id="PTHR42711">
    <property type="entry name" value="ABC TRANSPORTER ATP-BINDING PROTEIN"/>
    <property type="match status" value="1"/>
</dbReference>
<reference evidence="6 7" key="1">
    <citation type="journal article" date="2015" name="Genome Announc.">
        <title>Expanding the biotechnology potential of lactobacilli through comparative genomics of 213 strains and associated genera.</title>
        <authorList>
            <person name="Sun Z."/>
            <person name="Harris H.M."/>
            <person name="McCann A."/>
            <person name="Guo C."/>
            <person name="Argimon S."/>
            <person name="Zhang W."/>
            <person name="Yang X."/>
            <person name="Jeffery I.B."/>
            <person name="Cooney J.C."/>
            <person name="Kagawa T.F."/>
            <person name="Liu W."/>
            <person name="Song Y."/>
            <person name="Salvetti E."/>
            <person name="Wrobel A."/>
            <person name="Rasinkangas P."/>
            <person name="Parkhill J."/>
            <person name="Rea M.C."/>
            <person name="O'Sullivan O."/>
            <person name="Ritari J."/>
            <person name="Douillard F.P."/>
            <person name="Paul Ross R."/>
            <person name="Yang R."/>
            <person name="Briner A.E."/>
            <person name="Felis G.E."/>
            <person name="de Vos W.M."/>
            <person name="Barrangou R."/>
            <person name="Klaenhammer T.R."/>
            <person name="Caufield P.W."/>
            <person name="Cui Y."/>
            <person name="Zhang H."/>
            <person name="O'Toole P.W."/>
        </authorList>
    </citation>
    <scope>NUCLEOTIDE SEQUENCE [LARGE SCALE GENOMIC DNA]</scope>
    <source>
        <strain evidence="6 7">DSM 20314</strain>
    </source>
</reference>
<dbReference type="InterPro" id="IPR003439">
    <property type="entry name" value="ABC_transporter-like_ATP-bd"/>
</dbReference>
<evidence type="ECO:0000313" key="7">
    <source>
        <dbReference type="Proteomes" id="UP000051020"/>
    </source>
</evidence>
<name>A0A837RCA3_LACPE</name>
<gene>
    <name evidence="6" type="ORF">FD24_GL003056</name>
</gene>
<evidence type="ECO:0000259" key="5">
    <source>
        <dbReference type="PROSITE" id="PS50893"/>
    </source>
</evidence>
<keyword evidence="3" id="KW-0547">Nucleotide-binding</keyword>
<dbReference type="SMART" id="SM00382">
    <property type="entry name" value="AAA"/>
    <property type="match status" value="1"/>
</dbReference>
<organism evidence="6 7">
    <name type="scientific">Lactiplantibacillus pentosus DSM 20314</name>
    <dbReference type="NCBI Taxonomy" id="1423791"/>
    <lineage>
        <taxon>Bacteria</taxon>
        <taxon>Bacillati</taxon>
        <taxon>Bacillota</taxon>
        <taxon>Bacilli</taxon>
        <taxon>Lactobacillales</taxon>
        <taxon>Lactobacillaceae</taxon>
        <taxon>Lactiplantibacillus</taxon>
    </lineage>
</organism>
<dbReference type="EMBL" id="AZCU01000007">
    <property type="protein sequence ID" value="KRK25563.1"/>
    <property type="molecule type" value="Genomic_DNA"/>
</dbReference>
<evidence type="ECO:0000256" key="1">
    <source>
        <dbReference type="ARBA" id="ARBA00005417"/>
    </source>
</evidence>
<protein>
    <submittedName>
        <fullName evidence="6">Abc superfamily atp binding cassette transporter</fullName>
    </submittedName>
</protein>
<keyword evidence="4" id="KW-0067">ATP-binding</keyword>
<dbReference type="PROSITE" id="PS50893">
    <property type="entry name" value="ABC_TRANSPORTER_2"/>
    <property type="match status" value="1"/>
</dbReference>
<proteinExistence type="inferred from homology"/>
<dbReference type="PANTHER" id="PTHR42711:SF5">
    <property type="entry name" value="ABC TRANSPORTER ATP-BINDING PROTEIN NATA"/>
    <property type="match status" value="1"/>
</dbReference>
<dbReference type="AlphaFoldDB" id="A0A837RCA3"/>
<evidence type="ECO:0000256" key="4">
    <source>
        <dbReference type="ARBA" id="ARBA00022840"/>
    </source>
</evidence>
<accession>A0A837RCA3</accession>
<comment type="caution">
    <text evidence="6">The sequence shown here is derived from an EMBL/GenBank/DDBJ whole genome shotgun (WGS) entry which is preliminary data.</text>
</comment>
<dbReference type="Pfam" id="PF13732">
    <property type="entry name" value="DrrA1-3_C"/>
    <property type="match status" value="1"/>
</dbReference>
<evidence type="ECO:0000256" key="3">
    <source>
        <dbReference type="ARBA" id="ARBA00022741"/>
    </source>
</evidence>
<dbReference type="Pfam" id="PF00005">
    <property type="entry name" value="ABC_tran"/>
    <property type="match status" value="1"/>
</dbReference>
<dbReference type="InterPro" id="IPR003593">
    <property type="entry name" value="AAA+_ATPase"/>
</dbReference>
<dbReference type="GO" id="GO:0016887">
    <property type="term" value="F:ATP hydrolysis activity"/>
    <property type="evidence" value="ECO:0007669"/>
    <property type="project" value="InterPro"/>
</dbReference>
<dbReference type="Proteomes" id="UP000051020">
    <property type="component" value="Unassembled WGS sequence"/>
</dbReference>
<dbReference type="Gene3D" id="3.40.50.300">
    <property type="entry name" value="P-loop containing nucleotide triphosphate hydrolases"/>
    <property type="match status" value="1"/>
</dbReference>
<keyword evidence="2" id="KW-0813">Transport</keyword>
<dbReference type="InterPro" id="IPR017871">
    <property type="entry name" value="ABC_transporter-like_CS"/>
</dbReference>
<dbReference type="SUPFAM" id="SSF52540">
    <property type="entry name" value="P-loop containing nucleoside triphosphate hydrolases"/>
    <property type="match status" value="1"/>
</dbReference>
<dbReference type="GO" id="GO:0005524">
    <property type="term" value="F:ATP binding"/>
    <property type="evidence" value="ECO:0007669"/>
    <property type="project" value="UniProtKB-KW"/>
</dbReference>
<dbReference type="PROSITE" id="PS00211">
    <property type="entry name" value="ABC_TRANSPORTER_1"/>
    <property type="match status" value="1"/>
</dbReference>